<accession>A0ABT2XZC4</accession>
<keyword evidence="2" id="KW-1185">Reference proteome</keyword>
<name>A0ABT2XZC4_9PSED</name>
<protein>
    <submittedName>
        <fullName evidence="1">Uncharacterized protein</fullName>
    </submittedName>
</protein>
<dbReference type="RefSeq" id="WP_263470029.1">
    <property type="nucleotide sequence ID" value="NZ_JAMSHA010000002.1"/>
</dbReference>
<sequence>MIEPWKKSRTPELKKLLKEFKKHSPSNPDDDRDLTGEEFLSATDEKSRELIGKIVEVSRVVLFDHAGRKQGQSRAAIVRAGNHVSVVGDPYDEDDKYKTTLQIETEHGVLTVDAPLVGH</sequence>
<evidence type="ECO:0000313" key="1">
    <source>
        <dbReference type="EMBL" id="MCV2221459.1"/>
    </source>
</evidence>
<comment type="caution">
    <text evidence="1">The sequence shown here is derived from an EMBL/GenBank/DDBJ whole genome shotgun (WGS) entry which is preliminary data.</text>
</comment>
<evidence type="ECO:0000313" key="2">
    <source>
        <dbReference type="Proteomes" id="UP001063475"/>
    </source>
</evidence>
<dbReference type="EMBL" id="JAMSHA010000002">
    <property type="protein sequence ID" value="MCV2221459.1"/>
    <property type="molecule type" value="Genomic_DNA"/>
</dbReference>
<proteinExistence type="predicted"/>
<dbReference type="Proteomes" id="UP001063475">
    <property type="component" value="Unassembled WGS sequence"/>
</dbReference>
<reference evidence="1" key="1">
    <citation type="submission" date="2022-06" db="EMBL/GenBank/DDBJ databases">
        <title>De novo draft assembly of the Pseudomonas mercurotoleraris sp. nov., isolated from the plants rhizosphere.</title>
        <authorList>
            <person name="Robas M."/>
            <person name="Gonzalez D."/>
            <person name="Fernandez V.M."/>
            <person name="Luna L."/>
            <person name="Provanza A."/>
            <person name="Jimenez P.A."/>
        </authorList>
    </citation>
    <scope>NUCLEOTIDE SEQUENCE</scope>
    <source>
        <strain evidence="1">SAICEUPSM</strain>
    </source>
</reference>
<organism evidence="1 2">
    <name type="scientific">Pseudomonas mercuritolerans</name>
    <dbReference type="NCBI Taxonomy" id="2951809"/>
    <lineage>
        <taxon>Bacteria</taxon>
        <taxon>Pseudomonadati</taxon>
        <taxon>Pseudomonadota</taxon>
        <taxon>Gammaproteobacteria</taxon>
        <taxon>Pseudomonadales</taxon>
        <taxon>Pseudomonadaceae</taxon>
        <taxon>Pseudomonas</taxon>
    </lineage>
</organism>
<gene>
    <name evidence="1" type="ORF">ND528_07740</name>
</gene>